<dbReference type="Pfam" id="PF02958">
    <property type="entry name" value="EcKL"/>
    <property type="match status" value="1"/>
</dbReference>
<reference evidence="3" key="1">
    <citation type="submission" date="2023-01" db="EMBL/GenBank/DDBJ databases">
        <title>Key to firefly adult light organ development and bioluminescence: homeobox transcription factors regulate luciferase expression and transportation to peroxisome.</title>
        <authorList>
            <person name="Fu X."/>
        </authorList>
    </citation>
    <scope>NUCLEOTIDE SEQUENCE [LARGE SCALE GENOMIC DNA]</scope>
</reference>
<dbReference type="AlphaFoldDB" id="A0AAN7SGG6"/>
<dbReference type="PANTHER" id="PTHR11012:SF30">
    <property type="entry name" value="PROTEIN KINASE-LIKE DOMAIN-CONTAINING"/>
    <property type="match status" value="1"/>
</dbReference>
<sequence length="410" mass="48162">MEENESDLRHHIENYLKTINISDYTLQISSDSTKGNNFMALVKRINVRGKNAKDENTELSFVAKTAEVNEAFRKANFINSIYKREIYTYEKILPSFFELQIRYNVPVRFESYPEYYVSSTTDFEEFVILKDMKVCGYKNCDKQHFFDFNHASLLIKELGKLHALSFALKEKEPEVFREICNNARDLEYQPGFLATSKNITDLFCIFAVKSLDPLEDRVAFDKFYHFRKKILDVTKGVICEVFDSKHAVVVHGDCWLENFLFKYQDDHVPTDVCILDWQKLRVGSPAFDISQILFLCCDKETRNNHYSDLLLAYYQSFSSFLKFFNEDANELFSFEVLLLHLKKYSVFGLARALKVIYFLAINNEDIPDISNIKDMSESVNMYLNAKRNVNLYNKVMRDMILDYISFGYNM</sequence>
<evidence type="ECO:0000313" key="3">
    <source>
        <dbReference type="Proteomes" id="UP001353858"/>
    </source>
</evidence>
<dbReference type="SMART" id="SM00587">
    <property type="entry name" value="CHK"/>
    <property type="match status" value="1"/>
</dbReference>
<comment type="caution">
    <text evidence="2">The sequence shown here is derived from an EMBL/GenBank/DDBJ whole genome shotgun (WGS) entry which is preliminary data.</text>
</comment>
<dbReference type="Gene3D" id="3.90.1200.10">
    <property type="match status" value="1"/>
</dbReference>
<dbReference type="PANTHER" id="PTHR11012">
    <property type="entry name" value="PROTEIN KINASE-LIKE DOMAIN-CONTAINING"/>
    <property type="match status" value="1"/>
</dbReference>
<proteinExistence type="predicted"/>
<dbReference type="EMBL" id="JARPUR010000004">
    <property type="protein sequence ID" value="KAK4878579.1"/>
    <property type="molecule type" value="Genomic_DNA"/>
</dbReference>
<feature type="domain" description="CHK kinase-like" evidence="1">
    <location>
        <begin position="127"/>
        <end position="323"/>
    </location>
</feature>
<dbReference type="SUPFAM" id="SSF56112">
    <property type="entry name" value="Protein kinase-like (PK-like)"/>
    <property type="match status" value="1"/>
</dbReference>
<dbReference type="InterPro" id="IPR011009">
    <property type="entry name" value="Kinase-like_dom_sf"/>
</dbReference>
<organism evidence="2 3">
    <name type="scientific">Aquatica leii</name>
    <dbReference type="NCBI Taxonomy" id="1421715"/>
    <lineage>
        <taxon>Eukaryota</taxon>
        <taxon>Metazoa</taxon>
        <taxon>Ecdysozoa</taxon>
        <taxon>Arthropoda</taxon>
        <taxon>Hexapoda</taxon>
        <taxon>Insecta</taxon>
        <taxon>Pterygota</taxon>
        <taxon>Neoptera</taxon>
        <taxon>Endopterygota</taxon>
        <taxon>Coleoptera</taxon>
        <taxon>Polyphaga</taxon>
        <taxon>Elateriformia</taxon>
        <taxon>Elateroidea</taxon>
        <taxon>Lampyridae</taxon>
        <taxon>Luciolinae</taxon>
        <taxon>Aquatica</taxon>
    </lineage>
</organism>
<evidence type="ECO:0000313" key="2">
    <source>
        <dbReference type="EMBL" id="KAK4878579.1"/>
    </source>
</evidence>
<dbReference type="InterPro" id="IPR015897">
    <property type="entry name" value="CHK_kinase-like"/>
</dbReference>
<accession>A0AAN7SGG6</accession>
<dbReference type="InterPro" id="IPR004119">
    <property type="entry name" value="EcKL"/>
</dbReference>
<dbReference type="Proteomes" id="UP001353858">
    <property type="component" value="Unassembled WGS sequence"/>
</dbReference>
<evidence type="ECO:0000259" key="1">
    <source>
        <dbReference type="SMART" id="SM00587"/>
    </source>
</evidence>
<name>A0AAN7SGG6_9COLE</name>
<keyword evidence="3" id="KW-1185">Reference proteome</keyword>
<protein>
    <recommendedName>
        <fullName evidence="1">CHK kinase-like domain-containing protein</fullName>
    </recommendedName>
</protein>
<gene>
    <name evidence="2" type="ORF">RN001_011085</name>
</gene>